<accession>K4IDZ1</accession>
<name>K4IDZ1_PSYTT</name>
<dbReference type="eggNOG" id="ENOG502ZBWN">
    <property type="taxonomic scope" value="Bacteria"/>
</dbReference>
<gene>
    <name evidence="2" type="ordered locus">P700755_001772</name>
</gene>
<evidence type="ECO:0000313" key="3">
    <source>
        <dbReference type="Proteomes" id="UP000008514"/>
    </source>
</evidence>
<feature type="transmembrane region" description="Helical" evidence="1">
    <location>
        <begin position="96"/>
        <end position="114"/>
    </location>
</feature>
<dbReference type="AlphaFoldDB" id="K4IDZ1"/>
<feature type="transmembrane region" description="Helical" evidence="1">
    <location>
        <begin position="66"/>
        <end position="84"/>
    </location>
</feature>
<reference evidence="2" key="2">
    <citation type="submission" date="2012-09" db="EMBL/GenBank/DDBJ databases">
        <title>The complete sequence of Psychroflexus torquis an extreme psychrophile from sea-ice that is stimulated by light.</title>
        <authorList>
            <person name="Feng S."/>
            <person name="Powell S.M."/>
            <person name="Bowman J.P."/>
        </authorList>
    </citation>
    <scope>NUCLEOTIDE SEQUENCE [LARGE SCALE GENOMIC DNA]</scope>
    <source>
        <strain evidence="2">ATCC 700755</strain>
    </source>
</reference>
<dbReference type="RefSeq" id="WP_015024209.1">
    <property type="nucleotide sequence ID" value="NC_018721.1"/>
</dbReference>
<feature type="transmembrane region" description="Helical" evidence="1">
    <location>
        <begin position="152"/>
        <end position="173"/>
    </location>
</feature>
<evidence type="ECO:0000313" key="2">
    <source>
        <dbReference type="EMBL" id="AFU68614.1"/>
    </source>
</evidence>
<dbReference type="Proteomes" id="UP000008514">
    <property type="component" value="Chromosome"/>
</dbReference>
<evidence type="ECO:0000256" key="1">
    <source>
        <dbReference type="SAM" id="Phobius"/>
    </source>
</evidence>
<dbReference type="EMBL" id="CP003879">
    <property type="protein sequence ID" value="AFU68614.1"/>
    <property type="molecule type" value="Genomic_DNA"/>
</dbReference>
<feature type="transmembrane region" description="Helical" evidence="1">
    <location>
        <begin position="220"/>
        <end position="237"/>
    </location>
</feature>
<keyword evidence="3" id="KW-1185">Reference proteome</keyword>
<keyword evidence="1" id="KW-0472">Membrane</keyword>
<feature type="transmembrane region" description="Helical" evidence="1">
    <location>
        <begin position="257"/>
        <end position="273"/>
    </location>
</feature>
<organism evidence="2 3">
    <name type="scientific">Psychroflexus torquis (strain ATCC 700755 / CIP 106069 / ACAM 623)</name>
    <dbReference type="NCBI Taxonomy" id="313595"/>
    <lineage>
        <taxon>Bacteria</taxon>
        <taxon>Pseudomonadati</taxon>
        <taxon>Bacteroidota</taxon>
        <taxon>Flavobacteriia</taxon>
        <taxon>Flavobacteriales</taxon>
        <taxon>Flavobacteriaceae</taxon>
        <taxon>Psychroflexus</taxon>
    </lineage>
</organism>
<feature type="transmembrane region" description="Helical" evidence="1">
    <location>
        <begin position="193"/>
        <end position="213"/>
    </location>
</feature>
<keyword evidence="1" id="KW-0812">Transmembrane</keyword>
<proteinExistence type="predicted"/>
<dbReference type="OrthoDB" id="839794at2"/>
<keyword evidence="1" id="KW-1133">Transmembrane helix</keyword>
<dbReference type="HOGENOM" id="CLU_956082_0_0_10"/>
<sequence>MFRYLLSFSAFLIFFGRAYQFFFFGAPYRAIFWDESLLSPVVEGLFNYSWQEYATNLNVNTFIENLTILSSVVFLVSALLCLFWHQIKLHILKKTILGTGIFLLFFMGICMVKSKNYDILQLFELSIQLIVPLVIFFNASLKNMDVSKLSKWLKIAVALTFIPHGLFAMGLFYVPGHFIDMTIKILGVNETQATQLLFMIGVLDIIVSIFIFIPKLARPTLVYVMIWGFLTAVARLVSGFNPDFFWSSLHNSTYLTLYRLPHALVPLIIFLILPKTHTLTFKLLTNEN</sequence>
<feature type="transmembrane region" description="Helical" evidence="1">
    <location>
        <begin position="120"/>
        <end position="140"/>
    </location>
</feature>
<reference evidence="2" key="1">
    <citation type="submission" date="2006-03" db="EMBL/GenBank/DDBJ databases">
        <authorList>
            <person name="Bowman J."/>
            <person name="Ferriera S."/>
            <person name="Johnson J."/>
            <person name="Kravitz S."/>
            <person name="Halpern A."/>
            <person name="Remington K."/>
            <person name="Beeson K."/>
            <person name="Tran B."/>
            <person name="Rogers Y.-H."/>
            <person name="Friedman R."/>
            <person name="Venter J.C."/>
        </authorList>
    </citation>
    <scope>NUCLEOTIDE SEQUENCE [LARGE SCALE GENOMIC DNA]</scope>
    <source>
        <strain evidence="2">ATCC 700755</strain>
    </source>
</reference>
<dbReference type="KEGG" id="ptq:P700755_001772"/>
<protein>
    <submittedName>
        <fullName evidence="2">Uncharacterized protein</fullName>
    </submittedName>
</protein>